<evidence type="ECO:0000313" key="3">
    <source>
        <dbReference type="EMBL" id="QFQ12044.1"/>
    </source>
</evidence>
<dbReference type="InterPro" id="IPR036890">
    <property type="entry name" value="HATPase_C_sf"/>
</dbReference>
<dbReference type="InterPro" id="IPR050640">
    <property type="entry name" value="Bact_2-comp_sensor_kinase"/>
</dbReference>
<evidence type="ECO:0000259" key="2">
    <source>
        <dbReference type="Pfam" id="PF06580"/>
    </source>
</evidence>
<sequence>MSGFAFILRRRSTTIIHVAVWLYIFLSPVIFKPNDRPFDLIHDAGQFILPFFWFIVFYANYFWLVPHYFQKKKYVRFALFTILMLSILLMVEPLLELSFPELFSPPPPPIEGRHVHTYTESNTLSVLKILMHDSIMYVLSALAATYARVARKWQDVEQDLHIAKLQMTEAEIKNLKYQINPHFLLNVLNNIYALVAIDQEKAQAAIVQLSKMMRYLLSNFETPTIPLNHEMEFIETYVNLMRIRITKNVDLKFNVDVPADNSMEIAPMILISLVENAFKHGISSVEDSFIHINIKARHNKLHITCSNSNFPKTGDDKTPNGVGLKLMVRRLELSYPDNFAYQTNISEDGKVFTTTIDINLIKIE</sequence>
<keyword evidence="3" id="KW-0418">Kinase</keyword>
<organism evidence="3 4">
    <name type="scientific">Pseudoprevotella muciniphila</name>
    <dbReference type="NCBI Taxonomy" id="2133944"/>
    <lineage>
        <taxon>Bacteria</taxon>
        <taxon>Pseudomonadati</taxon>
        <taxon>Bacteroidota</taxon>
        <taxon>Bacteroidia</taxon>
        <taxon>Bacteroidales</taxon>
        <taxon>Prevotellaceae</taxon>
        <taxon>Pseudoprevotella</taxon>
    </lineage>
</organism>
<evidence type="ECO:0000256" key="1">
    <source>
        <dbReference type="SAM" id="Phobius"/>
    </source>
</evidence>
<dbReference type="KEGG" id="alq:C7Y71_002850"/>
<keyword evidence="3" id="KW-0808">Transferase</keyword>
<proteinExistence type="predicted"/>
<keyword evidence="4" id="KW-1185">Reference proteome</keyword>
<dbReference type="SUPFAM" id="SSF55874">
    <property type="entry name" value="ATPase domain of HSP90 chaperone/DNA topoisomerase II/histidine kinase"/>
    <property type="match status" value="1"/>
</dbReference>
<dbReference type="Gene3D" id="3.30.565.10">
    <property type="entry name" value="Histidine kinase-like ATPase, C-terminal domain"/>
    <property type="match status" value="1"/>
</dbReference>
<dbReference type="Pfam" id="PF06580">
    <property type="entry name" value="His_kinase"/>
    <property type="match status" value="1"/>
</dbReference>
<feature type="transmembrane region" description="Helical" evidence="1">
    <location>
        <begin position="47"/>
        <end position="65"/>
    </location>
</feature>
<dbReference type="PANTHER" id="PTHR34220">
    <property type="entry name" value="SENSOR HISTIDINE KINASE YPDA"/>
    <property type="match status" value="1"/>
</dbReference>
<dbReference type="OrthoDB" id="9809908at2"/>
<evidence type="ECO:0000313" key="4">
    <source>
        <dbReference type="Proteomes" id="UP000249375"/>
    </source>
</evidence>
<dbReference type="GO" id="GO:0016020">
    <property type="term" value="C:membrane"/>
    <property type="evidence" value="ECO:0007669"/>
    <property type="project" value="InterPro"/>
</dbReference>
<dbReference type="Proteomes" id="UP000249375">
    <property type="component" value="Chromosome"/>
</dbReference>
<dbReference type="GO" id="GO:0000155">
    <property type="term" value="F:phosphorelay sensor kinase activity"/>
    <property type="evidence" value="ECO:0007669"/>
    <property type="project" value="InterPro"/>
</dbReference>
<protein>
    <submittedName>
        <fullName evidence="3">Histidine kinase</fullName>
    </submittedName>
</protein>
<dbReference type="EMBL" id="CP033459">
    <property type="protein sequence ID" value="QFQ12044.1"/>
    <property type="molecule type" value="Genomic_DNA"/>
</dbReference>
<dbReference type="PANTHER" id="PTHR34220:SF7">
    <property type="entry name" value="SENSOR HISTIDINE KINASE YPDA"/>
    <property type="match status" value="1"/>
</dbReference>
<keyword evidence="1" id="KW-0472">Membrane</keyword>
<gene>
    <name evidence="3" type="ORF">C7Y71_002850</name>
</gene>
<keyword evidence="1" id="KW-1133">Transmembrane helix</keyword>
<keyword evidence="1" id="KW-0812">Transmembrane</keyword>
<reference evidence="3 4" key="1">
    <citation type="submission" date="2018-11" db="EMBL/GenBank/DDBJ databases">
        <authorList>
            <person name="Na S.W."/>
            <person name="Baik M."/>
        </authorList>
    </citation>
    <scope>NUCLEOTIDE SEQUENCE [LARGE SCALE GENOMIC DNA]</scope>
    <source>
        <strain evidence="3 4">E39</strain>
    </source>
</reference>
<dbReference type="AlphaFoldDB" id="A0A5P8E546"/>
<feature type="domain" description="Signal transduction histidine kinase internal region" evidence="2">
    <location>
        <begin position="170"/>
        <end position="247"/>
    </location>
</feature>
<dbReference type="RefSeq" id="WP_111899370.1">
    <property type="nucleotide sequence ID" value="NZ_CP033459.1"/>
</dbReference>
<name>A0A5P8E546_9BACT</name>
<feature type="transmembrane region" description="Helical" evidence="1">
    <location>
        <begin position="12"/>
        <end position="31"/>
    </location>
</feature>
<feature type="transmembrane region" description="Helical" evidence="1">
    <location>
        <begin position="77"/>
        <end position="95"/>
    </location>
</feature>
<accession>A0A5P8E546</accession>
<dbReference type="InterPro" id="IPR010559">
    <property type="entry name" value="Sig_transdc_His_kin_internal"/>
</dbReference>